<comment type="function">
    <text evidence="2 8 10">Excises uracil residues from the DNA which can arise as a result of misincorporation of dUMP residues by DNA polymerase or due to deamination of cytosine.</text>
</comment>
<evidence type="ECO:0000256" key="10">
    <source>
        <dbReference type="RuleBase" id="RU003780"/>
    </source>
</evidence>
<evidence type="ECO:0000313" key="13">
    <source>
        <dbReference type="Proteomes" id="UP000004431"/>
    </source>
</evidence>
<keyword evidence="13" id="KW-1185">Reference proteome</keyword>
<keyword evidence="6 8" id="KW-0378">Hydrolase</keyword>
<evidence type="ECO:0000256" key="8">
    <source>
        <dbReference type="HAMAP-Rule" id="MF_00148"/>
    </source>
</evidence>
<feature type="active site" description="Proton acceptor" evidence="8 9">
    <location>
        <position position="98"/>
    </location>
</feature>
<dbReference type="NCBIfam" id="TIGR00628">
    <property type="entry name" value="ung"/>
    <property type="match status" value="1"/>
</dbReference>
<dbReference type="SUPFAM" id="SSF52141">
    <property type="entry name" value="Uracil-DNA glycosylase-like"/>
    <property type="match status" value="1"/>
</dbReference>
<evidence type="ECO:0000259" key="11">
    <source>
        <dbReference type="SMART" id="SM00986"/>
    </source>
</evidence>
<comment type="catalytic activity">
    <reaction evidence="1 8 10">
        <text>Hydrolyzes single-stranded DNA or mismatched double-stranded DNA and polynucleotides, releasing free uracil.</text>
        <dbReference type="EC" id="3.2.2.27"/>
    </reaction>
</comment>
<evidence type="ECO:0000256" key="1">
    <source>
        <dbReference type="ARBA" id="ARBA00001400"/>
    </source>
</evidence>
<evidence type="ECO:0000256" key="7">
    <source>
        <dbReference type="ARBA" id="ARBA00023204"/>
    </source>
</evidence>
<keyword evidence="7 8" id="KW-0234">DNA repair</keyword>
<dbReference type="CDD" id="cd10027">
    <property type="entry name" value="UDG-F1-like"/>
    <property type="match status" value="1"/>
</dbReference>
<dbReference type="Gene3D" id="3.40.470.10">
    <property type="entry name" value="Uracil-DNA glycosylase-like domain"/>
    <property type="match status" value="1"/>
</dbReference>
<gene>
    <name evidence="8 12" type="primary">ung</name>
    <name evidence="12" type="ORF">HMPREF9248_1191</name>
</gene>
<dbReference type="NCBIfam" id="NF003588">
    <property type="entry name" value="PRK05254.1-1"/>
    <property type="match status" value="1"/>
</dbReference>
<evidence type="ECO:0000256" key="4">
    <source>
        <dbReference type="ARBA" id="ARBA00012030"/>
    </source>
</evidence>
<reference evidence="12 13" key="1">
    <citation type="submission" date="2010-08" db="EMBL/GenBank/DDBJ databases">
        <authorList>
            <person name="Durkin A.S."/>
            <person name="Madupu R."/>
            <person name="Torralba M."/>
            <person name="Gillis M."/>
            <person name="Methe B."/>
            <person name="Sutton G."/>
            <person name="Nelson K.E."/>
        </authorList>
    </citation>
    <scope>NUCLEOTIDE SEQUENCE [LARGE SCALE GENOMIC DNA]</scope>
    <source>
        <strain evidence="12 13">PB189-T1-4</strain>
    </source>
</reference>
<dbReference type="EMBL" id="AEDQ01000010">
    <property type="protein sequence ID" value="EFL44593.1"/>
    <property type="molecule type" value="Genomic_DNA"/>
</dbReference>
<evidence type="ECO:0000313" key="12">
    <source>
        <dbReference type="EMBL" id="EFL44593.1"/>
    </source>
</evidence>
<dbReference type="InterPro" id="IPR005122">
    <property type="entry name" value="Uracil-DNA_glycosylase-like"/>
</dbReference>
<evidence type="ECO:0000256" key="2">
    <source>
        <dbReference type="ARBA" id="ARBA00002631"/>
    </source>
</evidence>
<comment type="subcellular location">
    <subcellularLocation>
        <location evidence="8">Cytoplasm</location>
    </subcellularLocation>
</comment>
<keyword evidence="5 8" id="KW-0227">DNA damage</keyword>
<keyword evidence="12" id="KW-0326">Glycosidase</keyword>
<dbReference type="GO" id="GO:0016798">
    <property type="term" value="F:hydrolase activity, acting on glycosyl bonds"/>
    <property type="evidence" value="ECO:0007669"/>
    <property type="project" value="UniProtKB-KW"/>
</dbReference>
<feature type="domain" description="Uracil-DNA glycosylase-like" evidence="11">
    <location>
        <begin position="83"/>
        <end position="256"/>
    </location>
</feature>
<dbReference type="Proteomes" id="UP000004431">
    <property type="component" value="Unassembled WGS sequence"/>
</dbReference>
<name>A0ABN0B1E6_9ACTN</name>
<dbReference type="EC" id="3.2.2.27" evidence="4 8"/>
<comment type="caution">
    <text evidence="12">The sequence shown here is derived from an EMBL/GenBank/DDBJ whole genome shotgun (WGS) entry which is preliminary data.</text>
</comment>
<dbReference type="SMART" id="SM00986">
    <property type="entry name" value="UDG"/>
    <property type="match status" value="1"/>
</dbReference>
<dbReference type="PANTHER" id="PTHR11264">
    <property type="entry name" value="URACIL-DNA GLYCOSYLASE"/>
    <property type="match status" value="1"/>
</dbReference>
<accession>A0ABN0B1E6</accession>
<dbReference type="PROSITE" id="PS00130">
    <property type="entry name" value="U_DNA_GLYCOSYLASE"/>
    <property type="match status" value="1"/>
</dbReference>
<organism evidence="12 13">
    <name type="scientific">Fannyhessea vaginae PB189-T1-4</name>
    <dbReference type="NCBI Taxonomy" id="866774"/>
    <lineage>
        <taxon>Bacteria</taxon>
        <taxon>Bacillati</taxon>
        <taxon>Actinomycetota</taxon>
        <taxon>Coriobacteriia</taxon>
        <taxon>Coriobacteriales</taxon>
        <taxon>Atopobiaceae</taxon>
        <taxon>Fannyhessea</taxon>
    </lineage>
</organism>
<evidence type="ECO:0000256" key="6">
    <source>
        <dbReference type="ARBA" id="ARBA00022801"/>
    </source>
</evidence>
<evidence type="ECO:0000256" key="5">
    <source>
        <dbReference type="ARBA" id="ARBA00022763"/>
    </source>
</evidence>
<dbReference type="NCBIfam" id="NF003592">
    <property type="entry name" value="PRK05254.1-5"/>
    <property type="match status" value="1"/>
</dbReference>
<sequence length="269" mass="29792">MTLEALAFEDFALGFFAPWARQASEVLMATNDADTHNVEKWFPSMQPAVQARVRAIEAQLHTLIDVEHKTIYPPLNRLFYAMQCTPPNCVKAIIIGQDPYHGPHQANGMAFSVNDGVKFPPSLRNIFVELGNDLGVPMPSSGNLEPWARQGVLLLNASLSVEEHKPNSHVELGWNVVTQEILRVALMHPQSKVLLCWGNFAFTIAQDALSHVDAAAARNVCVLRSTHPSPFSALRAAGRVPAFMGSRPFSRTNEFLRAHGVEPIDWRLP</sequence>
<evidence type="ECO:0000256" key="9">
    <source>
        <dbReference type="PROSITE-ProRule" id="PRU10072"/>
    </source>
</evidence>
<proteinExistence type="inferred from homology"/>
<dbReference type="Pfam" id="PF03167">
    <property type="entry name" value="UDG"/>
    <property type="match status" value="1"/>
</dbReference>
<dbReference type="HAMAP" id="MF_00148">
    <property type="entry name" value="UDG"/>
    <property type="match status" value="1"/>
</dbReference>
<protein>
    <recommendedName>
        <fullName evidence="4 8">Uracil-DNA glycosylase</fullName>
        <shortName evidence="8">UDG</shortName>
        <ecNumber evidence="4 8">3.2.2.27</ecNumber>
    </recommendedName>
</protein>
<dbReference type="SMART" id="SM00987">
    <property type="entry name" value="UreE_C"/>
    <property type="match status" value="1"/>
</dbReference>
<dbReference type="InterPro" id="IPR002043">
    <property type="entry name" value="UDG_fam1"/>
</dbReference>
<keyword evidence="8" id="KW-0963">Cytoplasm</keyword>
<evidence type="ECO:0000256" key="3">
    <source>
        <dbReference type="ARBA" id="ARBA00008184"/>
    </source>
</evidence>
<comment type="similarity">
    <text evidence="3 8 10">Belongs to the uracil-DNA glycosylase (UDG) superfamily. UNG family.</text>
</comment>
<dbReference type="InterPro" id="IPR018085">
    <property type="entry name" value="Ura-DNA_Glyclase_AS"/>
</dbReference>
<dbReference type="PANTHER" id="PTHR11264:SF0">
    <property type="entry name" value="URACIL-DNA GLYCOSYLASE"/>
    <property type="match status" value="1"/>
</dbReference>
<dbReference type="InterPro" id="IPR036895">
    <property type="entry name" value="Uracil-DNA_glycosylase-like_sf"/>
</dbReference>